<name>A0A0H3NTU7_SALTS</name>
<sequence length="122" mass="14116">MKQHIGGDMSYKYVGKHGCDVALRMGYKECPDENAYGDAYYIKDGLKWIFNITGLKKRLGVYSDDDLRKQNYDVDTYYRVENQPEESADDEMQSLYHNLAVEEGEPVYLEGGMYLYPDGSIR</sequence>
<dbReference type="HOGENOM" id="CLU_170384_0_0_6"/>
<dbReference type="AlphaFoldDB" id="A0A0H3NTU7"/>
<protein>
    <submittedName>
        <fullName evidence="1">Uncharacterized protein</fullName>
    </submittedName>
</protein>
<gene>
    <name evidence="1" type="ordered locus">SL1344_3717</name>
</gene>
<organism evidence="1 2">
    <name type="scientific">Salmonella typhimurium (strain SL1344)</name>
    <dbReference type="NCBI Taxonomy" id="216597"/>
    <lineage>
        <taxon>Bacteria</taxon>
        <taxon>Pseudomonadati</taxon>
        <taxon>Pseudomonadota</taxon>
        <taxon>Gammaproteobacteria</taxon>
        <taxon>Enterobacterales</taxon>
        <taxon>Enterobacteriaceae</taxon>
        <taxon>Salmonella</taxon>
    </lineage>
</organism>
<dbReference type="KEGG" id="sey:SL1344_3717"/>
<dbReference type="Proteomes" id="UP000008962">
    <property type="component" value="Chromosome"/>
</dbReference>
<proteinExistence type="predicted"/>
<keyword evidence="2" id="KW-1185">Reference proteome</keyword>
<reference evidence="2" key="1">
    <citation type="journal article" date="2012" name="Proc. Natl. Acad. Sci. U.S.A.">
        <title>The transcriptional landscape and small RNAs of Salmonella enterica serovar Typhimurium.</title>
        <authorList>
            <person name="Kroger C."/>
            <person name="Dillon S.C."/>
            <person name="Cameron A.D."/>
            <person name="Papenfort K."/>
            <person name="Sivasankaran S.K."/>
            <person name="Hokamp K."/>
            <person name="Chao Y."/>
            <person name="Sittka A."/>
            <person name="Hebrard M."/>
            <person name="Handler K."/>
            <person name="Colgan A."/>
            <person name="Leekitcharoenphon P."/>
            <person name="Langridge G.C."/>
            <person name="Lohan A.J."/>
            <person name="Loftus B."/>
            <person name="Lucchini S."/>
            <person name="Ussery D.W."/>
            <person name="Dorman C.J."/>
            <person name="Thomson N.R."/>
            <person name="Vogel J."/>
            <person name="Hinton J.C."/>
        </authorList>
    </citation>
    <scope>NUCLEOTIDE SEQUENCE [LARGE SCALE GENOMIC DNA]</scope>
    <source>
        <strain evidence="2">SL1344</strain>
    </source>
</reference>
<evidence type="ECO:0000313" key="1">
    <source>
        <dbReference type="EMBL" id="CBW19811.1"/>
    </source>
</evidence>
<accession>A0A0H3NTU7</accession>
<dbReference type="EMBL" id="FQ312003">
    <property type="protein sequence ID" value="CBW19811.1"/>
    <property type="molecule type" value="Genomic_DNA"/>
</dbReference>
<evidence type="ECO:0000313" key="2">
    <source>
        <dbReference type="Proteomes" id="UP000008962"/>
    </source>
</evidence>
<dbReference type="PATRIC" id="fig|216597.6.peg.4139"/>